<protein>
    <submittedName>
        <fullName evidence="4">DNA-processing protein DprA</fullName>
    </submittedName>
</protein>
<dbReference type="NCBIfam" id="TIGR00732">
    <property type="entry name" value="dprA"/>
    <property type="match status" value="1"/>
</dbReference>
<evidence type="ECO:0000313" key="4">
    <source>
        <dbReference type="EMBL" id="MEK8032372.1"/>
    </source>
</evidence>
<dbReference type="EMBL" id="JBBUTG010000010">
    <property type="protein sequence ID" value="MEK8032372.1"/>
    <property type="molecule type" value="Genomic_DNA"/>
</dbReference>
<dbReference type="Proteomes" id="UP001371218">
    <property type="component" value="Unassembled WGS sequence"/>
</dbReference>
<gene>
    <name evidence="4" type="primary">dprA</name>
    <name evidence="4" type="ORF">AACH06_16220</name>
</gene>
<dbReference type="Gene3D" id="3.40.50.450">
    <property type="match status" value="1"/>
</dbReference>
<dbReference type="PANTHER" id="PTHR43022">
    <property type="entry name" value="PROTEIN SMF"/>
    <property type="match status" value="1"/>
</dbReference>
<comment type="caution">
    <text evidence="4">The sequence shown here is derived from an EMBL/GenBank/DDBJ whole genome shotgun (WGS) entry which is preliminary data.</text>
</comment>
<dbReference type="Pfam" id="PF17782">
    <property type="entry name" value="WHD_DprA"/>
    <property type="match status" value="1"/>
</dbReference>
<dbReference type="InterPro" id="IPR041614">
    <property type="entry name" value="DprA_WH"/>
</dbReference>
<organism evidence="4 5">
    <name type="scientific">Ideonella lacteola</name>
    <dbReference type="NCBI Taxonomy" id="2984193"/>
    <lineage>
        <taxon>Bacteria</taxon>
        <taxon>Pseudomonadati</taxon>
        <taxon>Pseudomonadota</taxon>
        <taxon>Betaproteobacteria</taxon>
        <taxon>Burkholderiales</taxon>
        <taxon>Sphaerotilaceae</taxon>
        <taxon>Ideonella</taxon>
    </lineage>
</organism>
<evidence type="ECO:0000259" key="2">
    <source>
        <dbReference type="Pfam" id="PF02481"/>
    </source>
</evidence>
<dbReference type="RefSeq" id="WP_341426786.1">
    <property type="nucleotide sequence ID" value="NZ_JBBUTG010000010.1"/>
</dbReference>
<feature type="domain" description="DprA winged helix" evidence="3">
    <location>
        <begin position="323"/>
        <end position="374"/>
    </location>
</feature>
<keyword evidence="5" id="KW-1185">Reference proteome</keyword>
<feature type="domain" description="Smf/DprA SLOG" evidence="2">
    <location>
        <begin position="89"/>
        <end position="302"/>
    </location>
</feature>
<name>A0ABU9BU63_9BURK</name>
<evidence type="ECO:0000259" key="3">
    <source>
        <dbReference type="Pfam" id="PF17782"/>
    </source>
</evidence>
<reference evidence="4 5" key="1">
    <citation type="submission" date="2024-04" db="EMBL/GenBank/DDBJ databases">
        <title>Novel species of the genus Ideonella isolated from streams.</title>
        <authorList>
            <person name="Lu H."/>
        </authorList>
    </citation>
    <scope>NUCLEOTIDE SEQUENCE [LARGE SCALE GENOMIC DNA]</scope>
    <source>
        <strain evidence="4 5">DXS29W</strain>
    </source>
</reference>
<accession>A0ABU9BU63</accession>
<dbReference type="Pfam" id="PF21102">
    <property type="entry name" value="DprA_N"/>
    <property type="match status" value="1"/>
</dbReference>
<dbReference type="PANTHER" id="PTHR43022:SF1">
    <property type="entry name" value="PROTEIN SMF"/>
    <property type="match status" value="1"/>
</dbReference>
<evidence type="ECO:0000313" key="5">
    <source>
        <dbReference type="Proteomes" id="UP001371218"/>
    </source>
</evidence>
<sequence>MPTPEALSADELRAWLRLVHSPGLSPSAARRLLAAYGSPERALAAGPGGWREVGGAEAAAALQQPRIDHDAVAETTSAWLSADRALRHVITVGDAAYPPALLETADPPLLVYAHGRPELLARPSLAIVGSRHATPGGLDNARAFARHLSASGIVVVSGLAQGIDGAAHEGALEGATGSGGGTIAVVGTGLDRVYPRSHHTLAHRIAAGTGLMLSEFALGTLPLKSHFPRRNRIIAGMTLGTLVVEAAVQSGSLITARLAVECGREVFAIPGSIHSPQARGCHRLIKDGAKLVETADDILLELRLPAAGAALKPSSLGDAGEAWKGDGDPLMSALGHDPVTLDALSARLGWPTPELQARLLELELDGRLVRLPGGLFQRRAES</sequence>
<dbReference type="SUPFAM" id="SSF102405">
    <property type="entry name" value="MCP/YpsA-like"/>
    <property type="match status" value="1"/>
</dbReference>
<dbReference type="Pfam" id="PF02481">
    <property type="entry name" value="DNA_processg_A"/>
    <property type="match status" value="1"/>
</dbReference>
<proteinExistence type="inferred from homology"/>
<dbReference type="InterPro" id="IPR036388">
    <property type="entry name" value="WH-like_DNA-bd_sf"/>
</dbReference>
<dbReference type="Gene3D" id="1.10.10.10">
    <property type="entry name" value="Winged helix-like DNA-binding domain superfamily/Winged helix DNA-binding domain"/>
    <property type="match status" value="1"/>
</dbReference>
<dbReference type="InterPro" id="IPR057666">
    <property type="entry name" value="DrpA_SLOG"/>
</dbReference>
<dbReference type="InterPro" id="IPR003488">
    <property type="entry name" value="DprA"/>
</dbReference>
<comment type="similarity">
    <text evidence="1">Belongs to the DprA/Smf family.</text>
</comment>
<evidence type="ECO:0000256" key="1">
    <source>
        <dbReference type="ARBA" id="ARBA00006525"/>
    </source>
</evidence>